<feature type="domain" description="N-acetyltransferase" evidence="1">
    <location>
        <begin position="10"/>
        <end position="166"/>
    </location>
</feature>
<name>A0A4R7K9X6_9CLOT</name>
<accession>A0A4R7K9X6</accession>
<dbReference type="OrthoDB" id="9795206at2"/>
<dbReference type="EMBL" id="SOAZ01000022">
    <property type="protein sequence ID" value="TDT51048.1"/>
    <property type="molecule type" value="Genomic_DNA"/>
</dbReference>
<dbReference type="SUPFAM" id="SSF55729">
    <property type="entry name" value="Acyl-CoA N-acyltransferases (Nat)"/>
    <property type="match status" value="1"/>
</dbReference>
<dbReference type="Proteomes" id="UP000295325">
    <property type="component" value="Unassembled WGS sequence"/>
</dbReference>
<dbReference type="Gene3D" id="3.40.630.30">
    <property type="match status" value="1"/>
</dbReference>
<gene>
    <name evidence="2" type="ORF">EDD71_12218</name>
</gene>
<dbReference type="PROSITE" id="PS51186">
    <property type="entry name" value="GNAT"/>
    <property type="match status" value="1"/>
</dbReference>
<organism evidence="2 3">
    <name type="scientific">Fonticella tunisiensis</name>
    <dbReference type="NCBI Taxonomy" id="1096341"/>
    <lineage>
        <taxon>Bacteria</taxon>
        <taxon>Bacillati</taxon>
        <taxon>Bacillota</taxon>
        <taxon>Clostridia</taxon>
        <taxon>Eubacteriales</taxon>
        <taxon>Clostridiaceae</taxon>
        <taxon>Fonticella</taxon>
    </lineage>
</organism>
<keyword evidence="2" id="KW-0808">Transferase</keyword>
<protein>
    <submittedName>
        <fullName evidence="2">RimJ/RimL family protein N-acetyltransferase</fullName>
    </submittedName>
</protein>
<keyword evidence="3" id="KW-1185">Reference proteome</keyword>
<sequence length="184" mass="21691">MRKLLIGDKIKLTSIRDDDLEIIEEWFNDVEFMRYYDMLPAIPKTSKDVKEMIDGFSNTDERYVFAIRDKESSKIIGITGFDEIIWSSGVATIFIGIWDENYRGIGIGKEAMSLILDFGFNELNFHRIQLNVISYNERAIRLYEGQGFVKEGTCREFIYRDGKRYDLHFYGLLRSEWSCRRFGN</sequence>
<dbReference type="Pfam" id="PF13302">
    <property type="entry name" value="Acetyltransf_3"/>
    <property type="match status" value="1"/>
</dbReference>
<evidence type="ECO:0000313" key="3">
    <source>
        <dbReference type="Proteomes" id="UP000295325"/>
    </source>
</evidence>
<dbReference type="InterPro" id="IPR016181">
    <property type="entry name" value="Acyl_CoA_acyltransferase"/>
</dbReference>
<dbReference type="RefSeq" id="WP_133628868.1">
    <property type="nucleotide sequence ID" value="NZ_SOAZ01000022.1"/>
</dbReference>
<reference evidence="2 3" key="1">
    <citation type="submission" date="2019-03" db="EMBL/GenBank/DDBJ databases">
        <title>Genomic Encyclopedia of Type Strains, Phase IV (KMG-IV): sequencing the most valuable type-strain genomes for metagenomic binning, comparative biology and taxonomic classification.</title>
        <authorList>
            <person name="Goeker M."/>
        </authorList>
    </citation>
    <scope>NUCLEOTIDE SEQUENCE [LARGE SCALE GENOMIC DNA]</scope>
    <source>
        <strain evidence="2 3">DSM 24455</strain>
    </source>
</reference>
<evidence type="ECO:0000313" key="2">
    <source>
        <dbReference type="EMBL" id="TDT51048.1"/>
    </source>
</evidence>
<proteinExistence type="predicted"/>
<dbReference type="PANTHER" id="PTHR43415">
    <property type="entry name" value="SPERMIDINE N(1)-ACETYLTRANSFERASE"/>
    <property type="match status" value="1"/>
</dbReference>
<dbReference type="InterPro" id="IPR000182">
    <property type="entry name" value="GNAT_dom"/>
</dbReference>
<dbReference type="GO" id="GO:0016747">
    <property type="term" value="F:acyltransferase activity, transferring groups other than amino-acyl groups"/>
    <property type="evidence" value="ECO:0007669"/>
    <property type="project" value="InterPro"/>
</dbReference>
<dbReference type="AlphaFoldDB" id="A0A4R7K9X6"/>
<dbReference type="PANTHER" id="PTHR43415:SF5">
    <property type="entry name" value="ACETYLTRANSFERASE"/>
    <property type="match status" value="1"/>
</dbReference>
<comment type="caution">
    <text evidence="2">The sequence shown here is derived from an EMBL/GenBank/DDBJ whole genome shotgun (WGS) entry which is preliminary data.</text>
</comment>
<evidence type="ECO:0000259" key="1">
    <source>
        <dbReference type="PROSITE" id="PS51186"/>
    </source>
</evidence>